<accession>V4QVT0</accession>
<dbReference type="PANTHER" id="PTHR42705:SF2">
    <property type="entry name" value="BIFUNCTIONAL NON-HOMOLOGOUS END JOINING PROTEIN LIGD"/>
    <property type="match status" value="1"/>
</dbReference>
<dbReference type="InterPro" id="IPR052171">
    <property type="entry name" value="NHEJ_LigD"/>
</dbReference>
<reference evidence="2 3" key="1">
    <citation type="journal article" date="2014" name="Genome Announc.">
        <title>Draft Genome Sequence of Lutibaculum baratangense Strain AMV1T, Isolated from a Mud Volcano in Andamans, India.</title>
        <authorList>
            <person name="Singh A."/>
            <person name="Sreenivas A."/>
            <person name="Sathyanarayana Reddy G."/>
            <person name="Pinnaka A.K."/>
            <person name="Shivaji S."/>
        </authorList>
    </citation>
    <scope>NUCLEOTIDE SEQUENCE [LARGE SCALE GENOMIC DNA]</scope>
    <source>
        <strain evidence="2 3">AMV1</strain>
    </source>
</reference>
<dbReference type="Gene3D" id="3.90.920.10">
    <property type="entry name" value="DNA primase, PRIM domain"/>
    <property type="match status" value="1"/>
</dbReference>
<evidence type="ECO:0000313" key="2">
    <source>
        <dbReference type="EMBL" id="ESR23857.1"/>
    </source>
</evidence>
<dbReference type="EC" id="6.5.1.1" evidence="2"/>
<dbReference type="CDD" id="cd04862">
    <property type="entry name" value="PaeLigD_Pol_like"/>
    <property type="match status" value="1"/>
</dbReference>
<comment type="caution">
    <text evidence="2">The sequence shown here is derived from an EMBL/GenBank/DDBJ whole genome shotgun (WGS) entry which is preliminary data.</text>
</comment>
<feature type="domain" description="DNA ligase D polymerase" evidence="1">
    <location>
        <begin position="26"/>
        <end position="279"/>
    </location>
</feature>
<dbReference type="STRING" id="631454.N177_2802"/>
<name>V4QVT0_9HYPH</name>
<dbReference type="EMBL" id="AWXZ01000037">
    <property type="protein sequence ID" value="ESR23857.1"/>
    <property type="molecule type" value="Genomic_DNA"/>
</dbReference>
<organism evidence="2 3">
    <name type="scientific">Lutibaculum baratangense AMV1</name>
    <dbReference type="NCBI Taxonomy" id="631454"/>
    <lineage>
        <taxon>Bacteria</taxon>
        <taxon>Pseudomonadati</taxon>
        <taxon>Pseudomonadota</taxon>
        <taxon>Alphaproteobacteria</taxon>
        <taxon>Hyphomicrobiales</taxon>
        <taxon>Tepidamorphaceae</taxon>
        <taxon>Lutibaculum</taxon>
    </lineage>
</organism>
<dbReference type="eggNOG" id="COG3285">
    <property type="taxonomic scope" value="Bacteria"/>
</dbReference>
<dbReference type="InterPro" id="IPR014145">
    <property type="entry name" value="LigD_pol_dom"/>
</dbReference>
<dbReference type="RefSeq" id="WP_023432927.1">
    <property type="nucleotide sequence ID" value="NZ_AWXZ01000037.1"/>
</dbReference>
<keyword evidence="3" id="KW-1185">Reference proteome</keyword>
<evidence type="ECO:0000313" key="3">
    <source>
        <dbReference type="Proteomes" id="UP000017819"/>
    </source>
</evidence>
<dbReference type="GO" id="GO:0003910">
    <property type="term" value="F:DNA ligase (ATP) activity"/>
    <property type="evidence" value="ECO:0007669"/>
    <property type="project" value="UniProtKB-EC"/>
</dbReference>
<proteinExistence type="predicted"/>
<protein>
    <submittedName>
        <fullName evidence="2">ATP-dependent DNA ligase clustered with Ku protein, LigD</fullName>
        <ecNumber evidence="2">6.5.1.1</ecNumber>
    </submittedName>
</protein>
<sequence>MSEETELAGVRLTSPEKVLYPDQGVTKRALAEYYVEIAGVMLPHVKDRPITLVRCPAGQEKKCFYQRHPGSGVPKELAEFLVPGFEDSGPYLYVQNVQGLVALVQMGVLEIHPWNMRIDRPDRPDMIVMDLDPGEGTPLAAVVRAAHEVRAMMMGLKLQSFCKTSGGKGLHVVVPFERRTEWKEAKAFAKAIADRMTAVAPDRYLAKSSIAARRGKIFVDYFRNDQTSTSVAPYSSRAREGATVATPLHWDEVTDELDPRSFTIATVPERIERLGGDPWSEMLEVRQRLPAASALEE</sequence>
<dbReference type="Pfam" id="PF21686">
    <property type="entry name" value="LigD_Prim-Pol"/>
    <property type="match status" value="1"/>
</dbReference>
<dbReference type="PATRIC" id="fig|631454.5.peg.2767"/>
<dbReference type="NCBIfam" id="TIGR02778">
    <property type="entry name" value="ligD_pol"/>
    <property type="match status" value="1"/>
</dbReference>
<keyword evidence="2" id="KW-0436">Ligase</keyword>
<dbReference type="Proteomes" id="UP000017819">
    <property type="component" value="Unassembled WGS sequence"/>
</dbReference>
<dbReference type="OrthoDB" id="9802472at2"/>
<evidence type="ECO:0000259" key="1">
    <source>
        <dbReference type="Pfam" id="PF21686"/>
    </source>
</evidence>
<gene>
    <name evidence="2" type="ORF">N177_2802</name>
</gene>
<dbReference type="PANTHER" id="PTHR42705">
    <property type="entry name" value="BIFUNCTIONAL NON-HOMOLOGOUS END JOINING PROTEIN LIGD"/>
    <property type="match status" value="1"/>
</dbReference>
<dbReference type="AlphaFoldDB" id="V4QVT0"/>
<dbReference type="InterPro" id="IPR033651">
    <property type="entry name" value="PaeLigD_Pol-like"/>
</dbReference>